<reference evidence="2 3" key="1">
    <citation type="submission" date="2021-05" db="EMBL/GenBank/DDBJ databases">
        <title>Novel Bacillus species.</title>
        <authorList>
            <person name="Liu G."/>
        </authorList>
    </citation>
    <scope>NUCLEOTIDE SEQUENCE [LARGE SCALE GENOMIC DNA]</scope>
    <source>
        <strain evidence="2 3">FJAT-49682</strain>
    </source>
</reference>
<evidence type="ECO:0008006" key="4">
    <source>
        <dbReference type="Google" id="ProtNLM"/>
    </source>
</evidence>
<organism evidence="2 3">
    <name type="scientific">Lederbergia citrea</name>
    <dbReference type="NCBI Taxonomy" id="2833581"/>
    <lineage>
        <taxon>Bacteria</taxon>
        <taxon>Bacillati</taxon>
        <taxon>Bacillota</taxon>
        <taxon>Bacilli</taxon>
        <taxon>Bacillales</taxon>
        <taxon>Bacillaceae</taxon>
        <taxon>Lederbergia</taxon>
    </lineage>
</organism>
<evidence type="ECO:0000256" key="1">
    <source>
        <dbReference type="ARBA" id="ARBA00022729"/>
    </source>
</evidence>
<sequence>MKKIYLLYFFFIIILLISCSNKEILKGDYVFNNKKSEKGDIEITIDEVTFNGNALNAPDYILLEFSITNNSDETINIIKKDISLLNEKGENFKFSDRVDEKENNTKHLIEPSESYSNSIFYDININHFEFNQLTIEFPVTKGTTEMVIPIDIKRDEFR</sequence>
<dbReference type="Proteomes" id="UP000676456">
    <property type="component" value="Unassembled WGS sequence"/>
</dbReference>
<dbReference type="PROSITE" id="PS51257">
    <property type="entry name" value="PROKAR_LIPOPROTEIN"/>
    <property type="match status" value="1"/>
</dbReference>
<accession>A0A942Z5N5</accession>
<dbReference type="AlphaFoldDB" id="A0A942Z5N5"/>
<gene>
    <name evidence="2" type="ORF">KHA91_10265</name>
</gene>
<keyword evidence="3" id="KW-1185">Reference proteome</keyword>
<protein>
    <recommendedName>
        <fullName evidence="4">DUF4352 domain-containing protein</fullName>
    </recommendedName>
</protein>
<dbReference type="Gene3D" id="2.60.40.1240">
    <property type="match status" value="1"/>
</dbReference>
<proteinExistence type="predicted"/>
<evidence type="ECO:0000313" key="3">
    <source>
        <dbReference type="Proteomes" id="UP000676456"/>
    </source>
</evidence>
<dbReference type="EMBL" id="JAGYPN010000002">
    <property type="protein sequence ID" value="MBS4223126.1"/>
    <property type="molecule type" value="Genomic_DNA"/>
</dbReference>
<name>A0A942Z5N5_9BACI</name>
<evidence type="ECO:0000313" key="2">
    <source>
        <dbReference type="EMBL" id="MBS4223126.1"/>
    </source>
</evidence>
<dbReference type="RefSeq" id="WP_213098161.1">
    <property type="nucleotide sequence ID" value="NZ_JAGYPK010000002.1"/>
</dbReference>
<comment type="caution">
    <text evidence="2">The sequence shown here is derived from an EMBL/GenBank/DDBJ whole genome shotgun (WGS) entry which is preliminary data.</text>
</comment>
<dbReference type="InterPro" id="IPR029050">
    <property type="entry name" value="Immunoprotect_excell_Ig-like"/>
</dbReference>
<keyword evidence="1" id="KW-0732">Signal</keyword>